<evidence type="ECO:0000313" key="7">
    <source>
        <dbReference type="Proteomes" id="UP000199608"/>
    </source>
</evidence>
<dbReference type="NCBIfam" id="NF040786">
    <property type="entry name" value="LysR_Sec_metab"/>
    <property type="match status" value="1"/>
</dbReference>
<evidence type="ECO:0000256" key="3">
    <source>
        <dbReference type="ARBA" id="ARBA00023125"/>
    </source>
</evidence>
<dbReference type="CDD" id="cd08420">
    <property type="entry name" value="PBP2_CysL_like"/>
    <property type="match status" value="1"/>
</dbReference>
<proteinExistence type="inferred from homology"/>
<keyword evidence="7" id="KW-1185">Reference proteome</keyword>
<dbReference type="InterPro" id="IPR047788">
    <property type="entry name" value="LysR-like_Sec_metab"/>
</dbReference>
<dbReference type="InterPro" id="IPR036388">
    <property type="entry name" value="WH-like_DNA-bd_sf"/>
</dbReference>
<dbReference type="PRINTS" id="PR00039">
    <property type="entry name" value="HTHLYSR"/>
</dbReference>
<dbReference type="Gene3D" id="3.40.190.290">
    <property type="match status" value="1"/>
</dbReference>
<dbReference type="SUPFAM" id="SSF53850">
    <property type="entry name" value="Periplasmic binding protein-like II"/>
    <property type="match status" value="1"/>
</dbReference>
<dbReference type="PANTHER" id="PTHR30126">
    <property type="entry name" value="HTH-TYPE TRANSCRIPTIONAL REGULATOR"/>
    <property type="match status" value="1"/>
</dbReference>
<dbReference type="PANTHER" id="PTHR30126:SF64">
    <property type="entry name" value="HTH-TYPE TRANSCRIPTIONAL REGULATOR CITR"/>
    <property type="match status" value="1"/>
</dbReference>
<accession>A0A1H2DVW4</accession>
<feature type="domain" description="HTH lysR-type" evidence="5">
    <location>
        <begin position="1"/>
        <end position="58"/>
    </location>
</feature>
<dbReference type="GO" id="GO:0003700">
    <property type="term" value="F:DNA-binding transcription factor activity"/>
    <property type="evidence" value="ECO:0007669"/>
    <property type="project" value="InterPro"/>
</dbReference>
<dbReference type="Proteomes" id="UP000199608">
    <property type="component" value="Unassembled WGS sequence"/>
</dbReference>
<evidence type="ECO:0000256" key="1">
    <source>
        <dbReference type="ARBA" id="ARBA00009437"/>
    </source>
</evidence>
<name>A0A1H2DVW4_9BACT</name>
<comment type="similarity">
    <text evidence="1">Belongs to the LysR transcriptional regulatory family.</text>
</comment>
<dbReference type="SUPFAM" id="SSF46785">
    <property type="entry name" value="Winged helix' DNA-binding domain"/>
    <property type="match status" value="1"/>
</dbReference>
<dbReference type="PROSITE" id="PS50931">
    <property type="entry name" value="HTH_LYSR"/>
    <property type="match status" value="1"/>
</dbReference>
<dbReference type="InterPro" id="IPR036390">
    <property type="entry name" value="WH_DNA-bd_sf"/>
</dbReference>
<evidence type="ECO:0000256" key="4">
    <source>
        <dbReference type="ARBA" id="ARBA00023163"/>
    </source>
</evidence>
<keyword evidence="2" id="KW-0805">Transcription regulation</keyword>
<dbReference type="EMBL" id="FNLL01000002">
    <property type="protein sequence ID" value="SDT86961.1"/>
    <property type="molecule type" value="Genomic_DNA"/>
</dbReference>
<dbReference type="InterPro" id="IPR000847">
    <property type="entry name" value="LysR_HTH_N"/>
</dbReference>
<protein>
    <submittedName>
        <fullName evidence="6">DNA-binding transcriptional regulator, LysR family</fullName>
    </submittedName>
</protein>
<evidence type="ECO:0000313" key="6">
    <source>
        <dbReference type="EMBL" id="SDT86961.1"/>
    </source>
</evidence>
<dbReference type="Gene3D" id="1.10.10.10">
    <property type="entry name" value="Winged helix-like DNA-binding domain superfamily/Winged helix DNA-binding domain"/>
    <property type="match status" value="1"/>
</dbReference>
<evidence type="ECO:0000256" key="2">
    <source>
        <dbReference type="ARBA" id="ARBA00023015"/>
    </source>
</evidence>
<dbReference type="RefSeq" id="WP_092230547.1">
    <property type="nucleotide sequence ID" value="NZ_FNLL01000002.1"/>
</dbReference>
<dbReference type="AlphaFoldDB" id="A0A1H2DVW4"/>
<dbReference type="Pfam" id="PF03466">
    <property type="entry name" value="LysR_substrate"/>
    <property type="match status" value="1"/>
</dbReference>
<dbReference type="FunFam" id="1.10.10.10:FF:000001">
    <property type="entry name" value="LysR family transcriptional regulator"/>
    <property type="match status" value="1"/>
</dbReference>
<keyword evidence="4" id="KW-0804">Transcription</keyword>
<keyword evidence="3 6" id="KW-0238">DNA-binding</keyword>
<dbReference type="GO" id="GO:0000976">
    <property type="term" value="F:transcription cis-regulatory region binding"/>
    <property type="evidence" value="ECO:0007669"/>
    <property type="project" value="TreeGrafter"/>
</dbReference>
<sequence length="302" mass="33632">MDLWQLHIFVSVVDNKSFSKASCAINLSQPTVSSHIKELEDHFKCRLLDRLGKITEPTKAGEILYQYSKKLLTLRDQSEAAMNDFLGRTKGNLFIGGSTIPSCYIIPRLIGPFSKQFPDISIELTAGDTMEIVQKIKKGSIEIGIVGAKIDDPQIKQEKLVADEMKLIVPYNHKWADQTFVDCSNLFEEKIIAREKGSGTWQSILKSMDEAGLNSKKLNTGITMGNTVSVIQGILNHVGISILSTIAVQDDINKGRLKALSVKGLDLDRFFYLTLSKKRTLSPICNKFIAFARQPLHTDETA</sequence>
<gene>
    <name evidence="6" type="ORF">SAMN04487931_102249</name>
</gene>
<reference evidence="7" key="1">
    <citation type="submission" date="2016-10" db="EMBL/GenBank/DDBJ databases">
        <authorList>
            <person name="Varghese N."/>
            <person name="Submissions S."/>
        </authorList>
    </citation>
    <scope>NUCLEOTIDE SEQUENCE [LARGE SCALE GENOMIC DNA]</scope>
    <source>
        <strain evidence="7">DSM 3384</strain>
    </source>
</reference>
<evidence type="ECO:0000259" key="5">
    <source>
        <dbReference type="PROSITE" id="PS50931"/>
    </source>
</evidence>
<organism evidence="6 7">
    <name type="scientific">Desulfobacula phenolica</name>
    <dbReference type="NCBI Taxonomy" id="90732"/>
    <lineage>
        <taxon>Bacteria</taxon>
        <taxon>Pseudomonadati</taxon>
        <taxon>Thermodesulfobacteriota</taxon>
        <taxon>Desulfobacteria</taxon>
        <taxon>Desulfobacterales</taxon>
        <taxon>Desulfobacteraceae</taxon>
        <taxon>Desulfobacula</taxon>
    </lineage>
</organism>
<dbReference type="Pfam" id="PF00126">
    <property type="entry name" value="HTH_1"/>
    <property type="match status" value="1"/>
</dbReference>
<dbReference type="InterPro" id="IPR005119">
    <property type="entry name" value="LysR_subst-bd"/>
</dbReference>